<comment type="caution">
    <text evidence="1">The sequence shown here is derived from an EMBL/GenBank/DDBJ whole genome shotgun (WGS) entry which is preliminary data.</text>
</comment>
<reference evidence="1 2" key="2">
    <citation type="journal article" date="2022" name="Mol. Ecol. Resour.">
        <title>The genomes of chicory, endive, great burdock and yacon provide insights into Asteraceae paleo-polyploidization history and plant inulin production.</title>
        <authorList>
            <person name="Fan W."/>
            <person name="Wang S."/>
            <person name="Wang H."/>
            <person name="Wang A."/>
            <person name="Jiang F."/>
            <person name="Liu H."/>
            <person name="Zhao H."/>
            <person name="Xu D."/>
            <person name="Zhang Y."/>
        </authorList>
    </citation>
    <scope>NUCLEOTIDE SEQUENCE [LARGE SCALE GENOMIC DNA]</scope>
    <source>
        <strain evidence="2">cv. Punajuju</strain>
        <tissue evidence="1">Leaves</tissue>
    </source>
</reference>
<gene>
    <name evidence="1" type="ORF">L2E82_18327</name>
</gene>
<dbReference type="EMBL" id="CM042011">
    <property type="protein sequence ID" value="KAI3767898.1"/>
    <property type="molecule type" value="Genomic_DNA"/>
</dbReference>
<protein>
    <submittedName>
        <fullName evidence="1">Uncharacterized protein</fullName>
    </submittedName>
</protein>
<dbReference type="Proteomes" id="UP001055811">
    <property type="component" value="Linkage Group LG03"/>
</dbReference>
<evidence type="ECO:0000313" key="2">
    <source>
        <dbReference type="Proteomes" id="UP001055811"/>
    </source>
</evidence>
<reference evidence="2" key="1">
    <citation type="journal article" date="2022" name="Mol. Ecol. Resour.">
        <title>The genomes of chicory, endive, great burdock and yacon provide insights into Asteraceae palaeo-polyploidization history and plant inulin production.</title>
        <authorList>
            <person name="Fan W."/>
            <person name="Wang S."/>
            <person name="Wang H."/>
            <person name="Wang A."/>
            <person name="Jiang F."/>
            <person name="Liu H."/>
            <person name="Zhao H."/>
            <person name="Xu D."/>
            <person name="Zhang Y."/>
        </authorList>
    </citation>
    <scope>NUCLEOTIDE SEQUENCE [LARGE SCALE GENOMIC DNA]</scope>
    <source>
        <strain evidence="2">cv. Punajuju</strain>
    </source>
</reference>
<organism evidence="1 2">
    <name type="scientific">Cichorium intybus</name>
    <name type="common">Chicory</name>
    <dbReference type="NCBI Taxonomy" id="13427"/>
    <lineage>
        <taxon>Eukaryota</taxon>
        <taxon>Viridiplantae</taxon>
        <taxon>Streptophyta</taxon>
        <taxon>Embryophyta</taxon>
        <taxon>Tracheophyta</taxon>
        <taxon>Spermatophyta</taxon>
        <taxon>Magnoliopsida</taxon>
        <taxon>eudicotyledons</taxon>
        <taxon>Gunneridae</taxon>
        <taxon>Pentapetalae</taxon>
        <taxon>asterids</taxon>
        <taxon>campanulids</taxon>
        <taxon>Asterales</taxon>
        <taxon>Asteraceae</taxon>
        <taxon>Cichorioideae</taxon>
        <taxon>Cichorieae</taxon>
        <taxon>Cichoriinae</taxon>
        <taxon>Cichorium</taxon>
    </lineage>
</organism>
<accession>A0ACB9FAT1</accession>
<sequence length="123" mass="13556">MIILENREFGRDTNRLDYFRVGSFDLREDYYHTEDASNGHGGGRRDGGVVVGLNLEQENGGGDMTREVPVGMFGDNGTREVCEMAVQSSEEEMGYGSGGVKNGGRLVAAGRQKKWWAWMVCGN</sequence>
<proteinExistence type="predicted"/>
<keyword evidence="2" id="KW-1185">Reference proteome</keyword>
<evidence type="ECO:0000313" key="1">
    <source>
        <dbReference type="EMBL" id="KAI3767898.1"/>
    </source>
</evidence>
<name>A0ACB9FAT1_CICIN</name>